<accession>A0A9J5YTC7</accession>
<feature type="domain" description="XS" evidence="5">
    <location>
        <begin position="249"/>
        <end position="359"/>
    </location>
</feature>
<dbReference type="InterPro" id="IPR005380">
    <property type="entry name" value="XS_domain"/>
</dbReference>
<dbReference type="EMBL" id="JACXVP010000006">
    <property type="protein sequence ID" value="KAG5603000.1"/>
    <property type="molecule type" value="Genomic_DNA"/>
</dbReference>
<dbReference type="InterPro" id="IPR038588">
    <property type="entry name" value="XS_domain_sf"/>
</dbReference>
<dbReference type="InterPro" id="IPR005381">
    <property type="entry name" value="Znf-XS_domain"/>
</dbReference>
<evidence type="ECO:0000259" key="6">
    <source>
        <dbReference type="Pfam" id="PF03469"/>
    </source>
</evidence>
<keyword evidence="1 3" id="KW-0175">Coiled coil</keyword>
<dbReference type="Pfam" id="PF03470">
    <property type="entry name" value="zf-XS"/>
    <property type="match status" value="1"/>
</dbReference>
<evidence type="ECO:0008006" key="10">
    <source>
        <dbReference type="Google" id="ProtNLM"/>
    </source>
</evidence>
<dbReference type="Proteomes" id="UP000824120">
    <property type="component" value="Chromosome 6"/>
</dbReference>
<evidence type="ECO:0000256" key="3">
    <source>
        <dbReference type="SAM" id="Coils"/>
    </source>
</evidence>
<feature type="domain" description="Zinc finger-XS" evidence="7">
    <location>
        <begin position="43"/>
        <end position="83"/>
    </location>
</feature>
<evidence type="ECO:0000256" key="4">
    <source>
        <dbReference type="SAM" id="MobiDB-lite"/>
    </source>
</evidence>
<dbReference type="PANTHER" id="PTHR21596">
    <property type="entry name" value="RIBONUCLEASE P SUBUNIT P38"/>
    <property type="match status" value="1"/>
</dbReference>
<feature type="domain" description="Factor of DNA methylation 1-5/IDN2" evidence="6">
    <location>
        <begin position="628"/>
        <end position="758"/>
    </location>
</feature>
<feature type="compositionally biased region" description="Polar residues" evidence="4">
    <location>
        <begin position="111"/>
        <end position="127"/>
    </location>
</feature>
<reference evidence="8 9" key="1">
    <citation type="submission" date="2020-09" db="EMBL/GenBank/DDBJ databases">
        <title>De no assembly of potato wild relative species, Solanum commersonii.</title>
        <authorList>
            <person name="Cho K."/>
        </authorList>
    </citation>
    <scope>NUCLEOTIDE SEQUENCE [LARGE SCALE GENOMIC DNA]</scope>
    <source>
        <strain evidence="8">LZ3.2</strain>
        <tissue evidence="8">Leaf</tissue>
    </source>
</reference>
<dbReference type="OrthoDB" id="1892195at2759"/>
<feature type="region of interest" description="Disordered" evidence="4">
    <location>
        <begin position="96"/>
        <end position="136"/>
    </location>
</feature>
<organism evidence="8 9">
    <name type="scientific">Solanum commersonii</name>
    <name type="common">Commerson's wild potato</name>
    <name type="synonym">Commerson's nightshade</name>
    <dbReference type="NCBI Taxonomy" id="4109"/>
    <lineage>
        <taxon>Eukaryota</taxon>
        <taxon>Viridiplantae</taxon>
        <taxon>Streptophyta</taxon>
        <taxon>Embryophyta</taxon>
        <taxon>Tracheophyta</taxon>
        <taxon>Spermatophyta</taxon>
        <taxon>Magnoliopsida</taxon>
        <taxon>eudicotyledons</taxon>
        <taxon>Gunneridae</taxon>
        <taxon>Pentapetalae</taxon>
        <taxon>asterids</taxon>
        <taxon>lamiids</taxon>
        <taxon>Solanales</taxon>
        <taxon>Solanaceae</taxon>
        <taxon>Solanoideae</taxon>
        <taxon>Solaneae</taxon>
        <taxon>Solanum</taxon>
    </lineage>
</organism>
<evidence type="ECO:0000259" key="5">
    <source>
        <dbReference type="Pfam" id="PF03468"/>
    </source>
</evidence>
<dbReference type="Gene3D" id="3.30.70.2890">
    <property type="entry name" value="XS domain"/>
    <property type="match status" value="1"/>
</dbReference>
<dbReference type="InterPro" id="IPR005379">
    <property type="entry name" value="FDM1-5/IDN2_XH"/>
</dbReference>
<keyword evidence="9" id="KW-1185">Reference proteome</keyword>
<feature type="region of interest" description="Disordered" evidence="4">
    <location>
        <begin position="165"/>
        <end position="184"/>
    </location>
</feature>
<dbReference type="GO" id="GO:0080188">
    <property type="term" value="P:gene silencing by siRNA-directed DNA methylation"/>
    <property type="evidence" value="ECO:0007669"/>
    <property type="project" value="InterPro"/>
</dbReference>
<dbReference type="Pfam" id="PF03468">
    <property type="entry name" value="XS"/>
    <property type="match status" value="1"/>
</dbReference>
<dbReference type="InterPro" id="IPR045177">
    <property type="entry name" value="FDM1-5/IDN2"/>
</dbReference>
<evidence type="ECO:0000259" key="7">
    <source>
        <dbReference type="Pfam" id="PF03470"/>
    </source>
</evidence>
<name>A0A9J5YTC7_SOLCO</name>
<evidence type="ECO:0000256" key="1">
    <source>
        <dbReference type="ARBA" id="ARBA00023054"/>
    </source>
</evidence>
<comment type="caution">
    <text evidence="8">The sequence shown here is derived from an EMBL/GenBank/DDBJ whole genome shotgun (WGS) entry which is preliminary data.</text>
</comment>
<gene>
    <name evidence="8" type="ORF">H5410_034370</name>
</gene>
<sequence>MSHRRSGKSGSTDSEFEELKYKYYRDLRDEKVKIRRSGKYFKCPYCQDSSKEYDSQELLRHSSRIGRDSRSASFRDKARHLGLFKYLDRYIDADKNTSKSSQRRCSELSGKGSQYAKSNPVEPSQITEKSEGGGNFYPSAARTIEAVDRPVDGAEAPLRREKLNSENRVVSESQITEKSEGGGNFYPSAARSIEAVDRPVDGAEEPLRREKLNVENRVVSKPPPRSTKDGLQSQPLLASSKPGISKAKDDLIVFPWMGIVANIPVEYKGGRYVGKSGTNLKKLWIEKGFNPQKVHPLWNYKGHTGYAIVEFKGDWSGFMNAIAFEKAFELDKHGKRDWNTVRRPDSKLYAWIARDEDYNAGSFIGTHLRKNGDLKSVSGIQEENKRKDSRLLCTLTNELEMKNKECEEMKKKISRAEVFMDNVMSQKEEMTQNYNDEMEMMRDKAFNQLHDFIREHEKSKMQLEARKQQLMQQELELRKREALNESEKRKLHLQKEMNERAILEQRNADEKMLQLAEDHKRVKEQLHKRIIELEANLDQKQALQLQIERLRGSMEVMRLMNEEGDLESKKKLQTIQEEIKESEEELDSLETLNQTLIIKERLTNDEVQEARKELINGLRESRAFICVKRMGELDEKPFHAAAKNKFNPGEAAEKAVEICSLWEDYLRDPNWHPYKVIQKGHTAEEIIDEDDEKLKELKAEYGDQVYQSVVTALNELNEHNPSGRYPVPQLWNNKEKRSASLNEGVAHIMKQWKAHKKKLR</sequence>
<dbReference type="Pfam" id="PF03469">
    <property type="entry name" value="XH"/>
    <property type="match status" value="1"/>
</dbReference>
<dbReference type="PANTHER" id="PTHR21596:SF23">
    <property type="entry name" value="FACTOR OF DNA METHYLATION 4"/>
    <property type="match status" value="1"/>
</dbReference>
<evidence type="ECO:0000256" key="2">
    <source>
        <dbReference type="ARBA" id="ARBA00023158"/>
    </source>
</evidence>
<dbReference type="CDD" id="cd12266">
    <property type="entry name" value="RRM_like_XS"/>
    <property type="match status" value="1"/>
</dbReference>
<proteinExistence type="predicted"/>
<dbReference type="AlphaFoldDB" id="A0A9J5YTC7"/>
<feature type="coiled-coil region" evidence="3">
    <location>
        <begin position="396"/>
        <end position="485"/>
    </location>
</feature>
<evidence type="ECO:0000313" key="8">
    <source>
        <dbReference type="EMBL" id="KAG5603000.1"/>
    </source>
</evidence>
<feature type="region of interest" description="Disordered" evidence="4">
    <location>
        <begin position="214"/>
        <end position="241"/>
    </location>
</feature>
<feature type="coiled-coil region" evidence="3">
    <location>
        <begin position="516"/>
        <end position="599"/>
    </location>
</feature>
<protein>
    <recommendedName>
        <fullName evidence="10">XH/XS domain-containing protein</fullName>
    </recommendedName>
</protein>
<evidence type="ECO:0000313" key="9">
    <source>
        <dbReference type="Proteomes" id="UP000824120"/>
    </source>
</evidence>
<keyword evidence="2" id="KW-0943">RNA-mediated gene silencing</keyword>